<dbReference type="PROSITE" id="PS51222">
    <property type="entry name" value="DCD"/>
    <property type="match status" value="1"/>
</dbReference>
<protein>
    <recommendedName>
        <fullName evidence="2">DCD domain-containing protein</fullName>
    </recommendedName>
</protein>
<sequence length="456" mass="50649">MVKIQEWSGWEKKIENSSQKKIAKGKKVMKATETPVVNSGGNVEVGAGQGEGIPGFIFMCNGRTKPECYWNRVFGLPASRAEDVKKIQKKAKLFLFDVDLKLLYGIYEATSQGGRSLRPEAFGGLYPAQVEFKIVKDCLPLSEIAFKHVIKDNYNKSKFSQELNSRQVSNLLSLFRPINVPQSMPPPHLPKDHRALPPYIPPTEDPYKVPLYMAQASAPYILEDHRASLARLQPPEDPYRVAPHVPRAPLVHDARYIPPMGLPPNGDSYVAPTQEAVISLGMDPRRTQPVESLPTSDSYYHPGTIPPYMPKNPMPQERYRPAAPEMIPRDQVPAPGLYHTYHGGQGNPYYTQHANHTNYSYGIVAPTSVELPQHRYYNPPAGYNNPYIPQYIAPGHPPAASPPSHGYPVTPPPSSEDPNRRYAYNSQVPAPGQPNLPANIPVSSLYAFAGAALAYR</sequence>
<reference evidence="3" key="1">
    <citation type="journal article" date="2023" name="Nat. Commun.">
        <title>Diploid and tetraploid genomes of Acorus and the evolution of monocots.</title>
        <authorList>
            <person name="Ma L."/>
            <person name="Liu K.W."/>
            <person name="Li Z."/>
            <person name="Hsiao Y.Y."/>
            <person name="Qi Y."/>
            <person name="Fu T."/>
            <person name="Tang G.D."/>
            <person name="Zhang D."/>
            <person name="Sun W.H."/>
            <person name="Liu D.K."/>
            <person name="Li Y."/>
            <person name="Chen G.Z."/>
            <person name="Liu X.D."/>
            <person name="Liao X.Y."/>
            <person name="Jiang Y.T."/>
            <person name="Yu X."/>
            <person name="Hao Y."/>
            <person name="Huang J."/>
            <person name="Zhao X.W."/>
            <person name="Ke S."/>
            <person name="Chen Y.Y."/>
            <person name="Wu W.L."/>
            <person name="Hsu J.L."/>
            <person name="Lin Y.F."/>
            <person name="Huang M.D."/>
            <person name="Li C.Y."/>
            <person name="Huang L."/>
            <person name="Wang Z.W."/>
            <person name="Zhao X."/>
            <person name="Zhong W.Y."/>
            <person name="Peng D.H."/>
            <person name="Ahmad S."/>
            <person name="Lan S."/>
            <person name="Zhang J.S."/>
            <person name="Tsai W.C."/>
            <person name="Van de Peer Y."/>
            <person name="Liu Z.J."/>
        </authorList>
    </citation>
    <scope>NUCLEOTIDE SEQUENCE</scope>
    <source>
        <strain evidence="3">CP</strain>
    </source>
</reference>
<accession>A0AAV9F084</accession>
<dbReference type="PANTHER" id="PTHR46444">
    <property type="entry name" value="DCD (DEVELOPMENT AND CELL DEATH) DOMAIN PROTEIN-RELATED"/>
    <property type="match status" value="1"/>
</dbReference>
<evidence type="ECO:0000259" key="2">
    <source>
        <dbReference type="PROSITE" id="PS51222"/>
    </source>
</evidence>
<dbReference type="PANTHER" id="PTHR46444:SF19">
    <property type="entry name" value="OS02G0745600 PROTEIN"/>
    <property type="match status" value="1"/>
</dbReference>
<keyword evidence="4" id="KW-1185">Reference proteome</keyword>
<name>A0AAV9F084_ACOCL</name>
<dbReference type="InterPro" id="IPR013989">
    <property type="entry name" value="Dev_and_cell_death_domain"/>
</dbReference>
<dbReference type="Pfam" id="PF10539">
    <property type="entry name" value="Dev_Cell_Death"/>
    <property type="match status" value="1"/>
</dbReference>
<dbReference type="AlphaFoldDB" id="A0AAV9F084"/>
<evidence type="ECO:0000256" key="1">
    <source>
        <dbReference type="SAM" id="MobiDB-lite"/>
    </source>
</evidence>
<gene>
    <name evidence="3" type="ORF">QJS10_CPB04g00108</name>
</gene>
<organism evidence="3 4">
    <name type="scientific">Acorus calamus</name>
    <name type="common">Sweet flag</name>
    <dbReference type="NCBI Taxonomy" id="4465"/>
    <lineage>
        <taxon>Eukaryota</taxon>
        <taxon>Viridiplantae</taxon>
        <taxon>Streptophyta</taxon>
        <taxon>Embryophyta</taxon>
        <taxon>Tracheophyta</taxon>
        <taxon>Spermatophyta</taxon>
        <taxon>Magnoliopsida</taxon>
        <taxon>Liliopsida</taxon>
        <taxon>Acoraceae</taxon>
        <taxon>Acorus</taxon>
    </lineage>
</organism>
<comment type="caution">
    <text evidence="3">The sequence shown here is derived from an EMBL/GenBank/DDBJ whole genome shotgun (WGS) entry which is preliminary data.</text>
</comment>
<reference evidence="3" key="2">
    <citation type="submission" date="2023-06" db="EMBL/GenBank/DDBJ databases">
        <authorList>
            <person name="Ma L."/>
            <person name="Liu K.-W."/>
            <person name="Li Z."/>
            <person name="Hsiao Y.-Y."/>
            <person name="Qi Y."/>
            <person name="Fu T."/>
            <person name="Tang G."/>
            <person name="Zhang D."/>
            <person name="Sun W.-H."/>
            <person name="Liu D.-K."/>
            <person name="Li Y."/>
            <person name="Chen G.-Z."/>
            <person name="Liu X.-D."/>
            <person name="Liao X.-Y."/>
            <person name="Jiang Y.-T."/>
            <person name="Yu X."/>
            <person name="Hao Y."/>
            <person name="Huang J."/>
            <person name="Zhao X.-W."/>
            <person name="Ke S."/>
            <person name="Chen Y.-Y."/>
            <person name="Wu W.-L."/>
            <person name="Hsu J.-L."/>
            <person name="Lin Y.-F."/>
            <person name="Huang M.-D."/>
            <person name="Li C.-Y."/>
            <person name="Huang L."/>
            <person name="Wang Z.-W."/>
            <person name="Zhao X."/>
            <person name="Zhong W.-Y."/>
            <person name="Peng D.-H."/>
            <person name="Ahmad S."/>
            <person name="Lan S."/>
            <person name="Zhang J.-S."/>
            <person name="Tsai W.-C."/>
            <person name="Van De Peer Y."/>
            <person name="Liu Z.-J."/>
        </authorList>
    </citation>
    <scope>NUCLEOTIDE SEQUENCE</scope>
    <source>
        <strain evidence="3">CP</strain>
        <tissue evidence="3">Leaves</tissue>
    </source>
</reference>
<dbReference type="EMBL" id="JAUJYO010000004">
    <property type="protein sequence ID" value="KAK1318330.1"/>
    <property type="molecule type" value="Genomic_DNA"/>
</dbReference>
<evidence type="ECO:0000313" key="4">
    <source>
        <dbReference type="Proteomes" id="UP001180020"/>
    </source>
</evidence>
<dbReference type="SMART" id="SM00767">
    <property type="entry name" value="DCD"/>
    <property type="match status" value="1"/>
</dbReference>
<dbReference type="Proteomes" id="UP001180020">
    <property type="component" value="Unassembled WGS sequence"/>
</dbReference>
<proteinExistence type="predicted"/>
<feature type="domain" description="DCD" evidence="2">
    <location>
        <begin position="51"/>
        <end position="177"/>
    </location>
</feature>
<feature type="region of interest" description="Disordered" evidence="1">
    <location>
        <begin position="394"/>
        <end position="433"/>
    </location>
</feature>
<evidence type="ECO:0000313" key="3">
    <source>
        <dbReference type="EMBL" id="KAK1318330.1"/>
    </source>
</evidence>